<feature type="transmembrane region" description="Helical" evidence="1">
    <location>
        <begin position="26"/>
        <end position="48"/>
    </location>
</feature>
<organism evidence="3">
    <name type="scientific">Halomonas sp. RT37</name>
    <dbReference type="NCBI Taxonomy" id="2950872"/>
    <lineage>
        <taxon>Bacteria</taxon>
        <taxon>Pseudomonadati</taxon>
        <taxon>Pseudomonadota</taxon>
        <taxon>Gammaproteobacteria</taxon>
        <taxon>Oceanospirillales</taxon>
        <taxon>Halomonadaceae</taxon>
        <taxon>Halomonas</taxon>
    </lineage>
</organism>
<reference evidence="3" key="1">
    <citation type="submission" date="2022-06" db="EMBL/GenBank/DDBJ databases">
        <title>A novel DMS-producing enzyme.</title>
        <authorList>
            <person name="Zhang Y."/>
        </authorList>
    </citation>
    <scope>NUCLEOTIDE SEQUENCE</scope>
    <source>
        <strain evidence="3">RT37</strain>
    </source>
</reference>
<evidence type="ECO:0000259" key="2">
    <source>
        <dbReference type="Pfam" id="PF12849"/>
    </source>
</evidence>
<protein>
    <submittedName>
        <fullName evidence="3">Substrate-binding domain-containing protein</fullName>
    </submittedName>
</protein>
<dbReference type="SUPFAM" id="SSF53850">
    <property type="entry name" value="Periplasmic binding protein-like II"/>
    <property type="match status" value="1"/>
</dbReference>
<keyword evidence="1" id="KW-0472">Membrane</keyword>
<dbReference type="RefSeq" id="WP_231498441.1">
    <property type="nucleotide sequence ID" value="NZ_CP098827.1"/>
</dbReference>
<name>A0AAU7KLR1_9GAMM</name>
<evidence type="ECO:0000313" key="3">
    <source>
        <dbReference type="EMBL" id="XBO71773.1"/>
    </source>
</evidence>
<feature type="domain" description="PBP" evidence="2">
    <location>
        <begin position="52"/>
        <end position="161"/>
    </location>
</feature>
<keyword evidence="1" id="KW-0812">Transmembrane</keyword>
<dbReference type="InterPro" id="IPR024370">
    <property type="entry name" value="PBP_domain"/>
</dbReference>
<dbReference type="AlphaFoldDB" id="A0AAU7KLR1"/>
<keyword evidence="1" id="KW-1133">Transmembrane helix</keyword>
<proteinExistence type="predicted"/>
<dbReference type="Gene3D" id="3.40.190.10">
    <property type="entry name" value="Periplasmic binding protein-like II"/>
    <property type="match status" value="1"/>
</dbReference>
<sequence>MDATLQVAIVLHRGCREAALMRRLSLRLLFCIWTVLISGGLASTAAWGKTADEVVVISHPGLALNELDRDTLRAIFAMRLRTWPSGQGAEVYVLASDDPVHATFVKEWLSVYPHQLQLAWDRIVFSGTGQAPHRVRSQQDMIDTVATTPGAIGYIEREYLDERVQAIARD</sequence>
<dbReference type="Pfam" id="PF12849">
    <property type="entry name" value="PBP_like_2"/>
    <property type="match status" value="1"/>
</dbReference>
<evidence type="ECO:0000256" key="1">
    <source>
        <dbReference type="SAM" id="Phobius"/>
    </source>
</evidence>
<dbReference type="EMBL" id="CP098827">
    <property type="protein sequence ID" value="XBO71773.1"/>
    <property type="molecule type" value="Genomic_DNA"/>
</dbReference>
<gene>
    <name evidence="3" type="ORF">NFG58_03385</name>
</gene>
<accession>A0AAU7KLR1</accession>